<evidence type="ECO:0000256" key="13">
    <source>
        <dbReference type="ARBA" id="ARBA00073026"/>
    </source>
</evidence>
<dbReference type="Pfam" id="PF03874">
    <property type="entry name" value="RNA_pol_Rpb4"/>
    <property type="match status" value="1"/>
</dbReference>
<evidence type="ECO:0000256" key="3">
    <source>
        <dbReference type="ARBA" id="ARBA00006898"/>
    </source>
</evidence>
<dbReference type="Proteomes" id="UP001152799">
    <property type="component" value="Chromosome 4"/>
</dbReference>
<protein>
    <recommendedName>
        <fullName evidence="4">DNA-directed RNA polymerase III subunit RPC9</fullName>
    </recommendedName>
    <alternativeName>
        <fullName evidence="13">DNA-directed RNA polymerase III subunit rpc9</fullName>
    </alternativeName>
</protein>
<dbReference type="GO" id="GO:0000166">
    <property type="term" value="F:nucleotide binding"/>
    <property type="evidence" value="ECO:0007669"/>
    <property type="project" value="InterPro"/>
</dbReference>
<accession>A0A9N9MLH2</accession>
<evidence type="ECO:0000256" key="4">
    <source>
        <dbReference type="ARBA" id="ARBA00016672"/>
    </source>
</evidence>
<dbReference type="InterPro" id="IPR038324">
    <property type="entry name" value="Rpb4/RPC9_sf"/>
</dbReference>
<evidence type="ECO:0000259" key="15">
    <source>
        <dbReference type="SMART" id="SM00657"/>
    </source>
</evidence>
<evidence type="ECO:0000256" key="5">
    <source>
        <dbReference type="ARBA" id="ARBA00022475"/>
    </source>
</evidence>
<name>A0A9N9MLH2_9CUCU</name>
<evidence type="ECO:0000256" key="14">
    <source>
        <dbReference type="SAM" id="MobiDB-lite"/>
    </source>
</evidence>
<dbReference type="SMART" id="SM00657">
    <property type="entry name" value="RPOL4c"/>
    <property type="match status" value="1"/>
</dbReference>
<evidence type="ECO:0000313" key="16">
    <source>
        <dbReference type="EMBL" id="CAG9767160.1"/>
    </source>
</evidence>
<dbReference type="FunFam" id="1.20.1250.40:FF:000002">
    <property type="entry name" value="DNA-directed RNA polymerase III subunit RPC9"/>
    <property type="match status" value="1"/>
</dbReference>
<keyword evidence="9" id="KW-0539">Nucleus</keyword>
<comment type="function">
    <text evidence="12">DNA-dependent RNA polymerase catalyzes the transcription of DNA into RNA using the four ribonucleoside triphosphates as substrates. Specific peripheric component of RNA polymerase III (Pol III) which synthesizes small non-coding RNAs including 5S rRNA, snRNAs, tRNAs and miRNAs from at least 500 distinct genomic loci. With POLR3H/RPC8 forms a mobile stalk that protrudes from Pol III core and functions primarily in transcription initiation. Pol III plays a key role in sensing and limiting infection by intracellular bacteria and DNA viruses. Acts as nuclear and cytosolic DNA sensor involved in innate immune response. Can sense non-self dsDNA that serves as template for transcription into dsRNA. The non-self RNA polymerase III transcripts, such as Epstein-Barr virus-encoded RNAs (EBERs) induce type I interferon and NF-kappa-B through the RIG-I pathway.</text>
</comment>
<keyword evidence="5" id="KW-1003">Cell membrane</keyword>
<comment type="similarity">
    <text evidence="3">Belongs to the eukaryotic RPC9 RNA polymerase subunit family.</text>
</comment>
<evidence type="ECO:0000256" key="8">
    <source>
        <dbReference type="ARBA" id="ARBA00023163"/>
    </source>
</evidence>
<evidence type="ECO:0000256" key="2">
    <source>
        <dbReference type="ARBA" id="ARBA00004413"/>
    </source>
</evidence>
<evidence type="ECO:0000256" key="10">
    <source>
        <dbReference type="ARBA" id="ARBA00043924"/>
    </source>
</evidence>
<dbReference type="SUPFAM" id="SSF47819">
    <property type="entry name" value="HRDC-like"/>
    <property type="match status" value="1"/>
</dbReference>
<dbReference type="Gene3D" id="1.20.1250.40">
    <property type="match status" value="1"/>
</dbReference>
<feature type="domain" description="RNA polymerase Rpb4/RPC9 core" evidence="15">
    <location>
        <begin position="1"/>
        <end position="117"/>
    </location>
</feature>
<dbReference type="EMBL" id="OU892280">
    <property type="protein sequence ID" value="CAG9767160.1"/>
    <property type="molecule type" value="Genomic_DNA"/>
</dbReference>
<dbReference type="GO" id="GO:0005666">
    <property type="term" value="C:RNA polymerase III complex"/>
    <property type="evidence" value="ECO:0007669"/>
    <property type="project" value="InterPro"/>
</dbReference>
<dbReference type="GO" id="GO:0005886">
    <property type="term" value="C:plasma membrane"/>
    <property type="evidence" value="ECO:0007669"/>
    <property type="project" value="UniProtKB-SubCell"/>
</dbReference>
<dbReference type="AlphaFoldDB" id="A0A9N9MLH2"/>
<proteinExistence type="inferred from homology"/>
<comment type="subcellular location">
    <subcellularLocation>
        <location evidence="2">Cell membrane</location>
        <topology evidence="2">Peripheral membrane protein</topology>
        <orientation evidence="2">Cytoplasmic side</orientation>
    </subcellularLocation>
    <subcellularLocation>
        <location evidence="1">Nucleus</location>
    </subcellularLocation>
</comment>
<dbReference type="InterPro" id="IPR010997">
    <property type="entry name" value="HRDC-like_sf"/>
</dbReference>
<sequence>MEIVNSNSASLSNYEVLKHLQKIKESKIKHGGQLATITYETLHYLEEAQCKNQTAESIAACIKDLEPFNLNKSEKLMLVNTPPTTALEIQLMIEESEDRLTEEQVQQILNILVQHFPHIAPAKQDDNQEEEEEEENSD</sequence>
<keyword evidence="17" id="KW-1185">Reference proteome</keyword>
<dbReference type="PANTHER" id="PTHR15561">
    <property type="entry name" value="CALCITONIN GENE-RELATED PEPTIDE-RECEPTOR COMPONENT PROTEIN"/>
    <property type="match status" value="1"/>
</dbReference>
<feature type="region of interest" description="Disordered" evidence="14">
    <location>
        <begin position="119"/>
        <end position="138"/>
    </location>
</feature>
<evidence type="ECO:0000313" key="17">
    <source>
        <dbReference type="Proteomes" id="UP001152799"/>
    </source>
</evidence>
<evidence type="ECO:0000256" key="11">
    <source>
        <dbReference type="ARBA" id="ARBA00044007"/>
    </source>
</evidence>
<keyword evidence="8" id="KW-0804">Transcription</keyword>
<evidence type="ECO:0000256" key="6">
    <source>
        <dbReference type="ARBA" id="ARBA00022478"/>
    </source>
</evidence>
<evidence type="ECO:0000256" key="9">
    <source>
        <dbReference type="ARBA" id="ARBA00023242"/>
    </source>
</evidence>
<dbReference type="PANTHER" id="PTHR15561:SF0">
    <property type="entry name" value="DNA-DIRECTED RNA POLYMERASE III SUBUNIT RPC9"/>
    <property type="match status" value="1"/>
</dbReference>
<keyword evidence="6" id="KW-0240">DNA-directed RNA polymerase</keyword>
<dbReference type="InterPro" id="IPR005574">
    <property type="entry name" value="Rpb4/RPC9"/>
</dbReference>
<dbReference type="GO" id="GO:0006384">
    <property type="term" value="P:transcription initiation at RNA polymerase III promoter"/>
    <property type="evidence" value="ECO:0007669"/>
    <property type="project" value="InterPro"/>
</dbReference>
<dbReference type="InterPro" id="IPR006590">
    <property type="entry name" value="RNA_pol_Rpb4/RPC9_core"/>
</dbReference>
<evidence type="ECO:0000256" key="12">
    <source>
        <dbReference type="ARBA" id="ARBA00045808"/>
    </source>
</evidence>
<reference evidence="16" key="1">
    <citation type="submission" date="2022-01" db="EMBL/GenBank/DDBJ databases">
        <authorList>
            <person name="King R."/>
        </authorList>
    </citation>
    <scope>NUCLEOTIDE SEQUENCE</scope>
</reference>
<dbReference type="InterPro" id="IPR038846">
    <property type="entry name" value="RPC9"/>
</dbReference>
<evidence type="ECO:0000256" key="1">
    <source>
        <dbReference type="ARBA" id="ARBA00004123"/>
    </source>
</evidence>
<feature type="compositionally biased region" description="Acidic residues" evidence="14">
    <location>
        <begin position="127"/>
        <end position="138"/>
    </location>
</feature>
<comment type="subunit">
    <text evidence="11">Component of the RNA polymerase III complex consisting of 17 subunits: a ten-subunit horseshoe-shaped catalytic core composed of POLR3A/RPC1, POLR3B/RPC2, POLR1C/RPAC1, POLR1D/RPAC2, POLR3K/RPC10, POLR2E/RPABC1, POLR2F/RPABC2, POLR2H/RPABC3, POLR2K/RPABC4 and POLR2L/RPABC5; a mobile stalk composed of two subunits POLR3H/RPC8 and CRCP/RPC9, protruding from the core and functioning primarily in transcription initiation; and additional subunits homologous to general transcription factors of the RNA polymerase II machinery, POLR3C/RPC3-POLR3F/RPC6-POLR3G/RPC7 heterotrimer required for transcription initiation and POLR3D/RPC4-POLR3E/RPC5 heterodimer involved in both transcription initiation and termination.</text>
</comment>
<organism evidence="16 17">
    <name type="scientific">Ceutorhynchus assimilis</name>
    <name type="common">cabbage seed weevil</name>
    <dbReference type="NCBI Taxonomy" id="467358"/>
    <lineage>
        <taxon>Eukaryota</taxon>
        <taxon>Metazoa</taxon>
        <taxon>Ecdysozoa</taxon>
        <taxon>Arthropoda</taxon>
        <taxon>Hexapoda</taxon>
        <taxon>Insecta</taxon>
        <taxon>Pterygota</taxon>
        <taxon>Neoptera</taxon>
        <taxon>Endopterygota</taxon>
        <taxon>Coleoptera</taxon>
        <taxon>Polyphaga</taxon>
        <taxon>Cucujiformia</taxon>
        <taxon>Curculionidae</taxon>
        <taxon>Ceutorhynchinae</taxon>
        <taxon>Ceutorhynchus</taxon>
    </lineage>
</organism>
<gene>
    <name evidence="16" type="ORF">CEUTPL_LOCUS7728</name>
</gene>
<dbReference type="OrthoDB" id="1746530at2759"/>
<evidence type="ECO:0000256" key="7">
    <source>
        <dbReference type="ARBA" id="ARBA00023136"/>
    </source>
</evidence>
<keyword evidence="7" id="KW-0472">Membrane</keyword>
<comment type="function">
    <text evidence="10">Accessory protein for the calcitonin gene-related peptide (CGRP) receptor. It modulates CGRP responsiveness in a variety of tissues.</text>
</comment>